<evidence type="ECO:0000313" key="7">
    <source>
        <dbReference type="Proteomes" id="UP001151081"/>
    </source>
</evidence>
<evidence type="ECO:0000259" key="5">
    <source>
        <dbReference type="SMART" id="SM00892"/>
    </source>
</evidence>
<dbReference type="GO" id="GO:0003676">
    <property type="term" value="F:nucleic acid binding"/>
    <property type="evidence" value="ECO:0007669"/>
    <property type="project" value="InterPro"/>
</dbReference>
<keyword evidence="6" id="KW-0378">Hydrolase</keyword>
<gene>
    <name evidence="6" type="ORF">KEG57_47255</name>
</gene>
<keyword evidence="6" id="KW-0255">Endonuclease</keyword>
<keyword evidence="7" id="KW-1185">Reference proteome</keyword>
<comment type="caution">
    <text evidence="6">The sequence shown here is derived from an EMBL/GenBank/DDBJ whole genome shotgun (WGS) entry which is preliminary data.</text>
</comment>
<dbReference type="Proteomes" id="UP001151081">
    <property type="component" value="Unassembled WGS sequence"/>
</dbReference>
<dbReference type="GO" id="GO:0046872">
    <property type="term" value="F:metal ion binding"/>
    <property type="evidence" value="ECO:0007669"/>
    <property type="project" value="UniProtKB-KW"/>
</dbReference>
<feature type="domain" description="ENPP1-3/EXOG-like endonuclease/phosphodiesterase" evidence="4">
    <location>
        <begin position="105"/>
        <end position="312"/>
    </location>
</feature>
<reference evidence="6 7" key="1">
    <citation type="submission" date="2021-04" db="EMBL/GenBank/DDBJ databases">
        <title>Genome analysis of Polyangium sp.</title>
        <authorList>
            <person name="Li Y."/>
            <person name="Wang J."/>
        </authorList>
    </citation>
    <scope>NUCLEOTIDE SEQUENCE [LARGE SCALE GENOMIC DNA]</scope>
    <source>
        <strain evidence="6 7">SDU14</strain>
    </source>
</reference>
<keyword evidence="2" id="KW-0479">Metal-binding</keyword>
<evidence type="ECO:0000259" key="4">
    <source>
        <dbReference type="SMART" id="SM00477"/>
    </source>
</evidence>
<organism evidence="6 7">
    <name type="scientific">Polyangium jinanense</name>
    <dbReference type="NCBI Taxonomy" id="2829994"/>
    <lineage>
        <taxon>Bacteria</taxon>
        <taxon>Pseudomonadati</taxon>
        <taxon>Myxococcota</taxon>
        <taxon>Polyangia</taxon>
        <taxon>Polyangiales</taxon>
        <taxon>Polyangiaceae</taxon>
        <taxon>Polyangium</taxon>
    </lineage>
</organism>
<feature type="active site" description="Proton acceptor" evidence="1">
    <location>
        <position position="168"/>
    </location>
</feature>
<dbReference type="SMART" id="SM00477">
    <property type="entry name" value="NUC"/>
    <property type="match status" value="1"/>
</dbReference>
<proteinExistence type="predicted"/>
<dbReference type="Pfam" id="PF01223">
    <property type="entry name" value="Endonuclease_NS"/>
    <property type="match status" value="1"/>
</dbReference>
<evidence type="ECO:0000256" key="3">
    <source>
        <dbReference type="SAM" id="MobiDB-lite"/>
    </source>
</evidence>
<evidence type="ECO:0000313" key="6">
    <source>
        <dbReference type="EMBL" id="MDC3988157.1"/>
    </source>
</evidence>
<dbReference type="AlphaFoldDB" id="A0A9X3XD73"/>
<dbReference type="InterPro" id="IPR044925">
    <property type="entry name" value="His-Me_finger_sf"/>
</dbReference>
<dbReference type="RefSeq" id="WP_308216900.1">
    <property type="nucleotide sequence ID" value="NZ_JAGTJK010000062.1"/>
</dbReference>
<feature type="compositionally biased region" description="Low complexity" evidence="3">
    <location>
        <begin position="61"/>
        <end position="73"/>
    </location>
</feature>
<dbReference type="InterPro" id="IPR044929">
    <property type="entry name" value="DNA/RNA_non-sp_Endonuclease_sf"/>
</dbReference>
<dbReference type="InterPro" id="IPR040255">
    <property type="entry name" value="Non-specific_endonuclease"/>
</dbReference>
<evidence type="ECO:0000256" key="1">
    <source>
        <dbReference type="PIRSR" id="PIRSR640255-1"/>
    </source>
</evidence>
<feature type="region of interest" description="Disordered" evidence="3">
    <location>
        <begin position="44"/>
        <end position="84"/>
    </location>
</feature>
<dbReference type="GO" id="GO:0016787">
    <property type="term" value="F:hydrolase activity"/>
    <property type="evidence" value="ECO:0007669"/>
    <property type="project" value="InterPro"/>
</dbReference>
<evidence type="ECO:0000256" key="2">
    <source>
        <dbReference type="PIRSR" id="PIRSR640255-2"/>
    </source>
</evidence>
<sequence>MSRTASRKRRKAGGALGLFVVALVGGAGALLHACRADRWLDDLTPGTDEGKSRPRPTATVPGAPSAPGPKGSPARGGGKPADASVHLALGVPTDDAPSDDHLMRKAQYALSYNADQNVANWVSWQIDASWFGDAPRHKGKFMTDPELPSGFYRVTHDDYTGSGYDRGHMVRSEERTRSPEDNKITFLMTNILPQYHDLNAGPWLRLEEHCEALGRKQGKQLFVMAGGVLKRGKKATKTIGKGVAVPDTFFKIVVVLDPREGPADVTESTPVIAVLMPNKEGIQDEGWEKYRTTVDEIEQRTGYDFLTAVDEDVQAEIEAKRGD</sequence>
<dbReference type="EMBL" id="JAGTJJ010000066">
    <property type="protein sequence ID" value="MDC3988157.1"/>
    <property type="molecule type" value="Genomic_DNA"/>
</dbReference>
<dbReference type="PANTHER" id="PTHR13966">
    <property type="entry name" value="ENDONUCLEASE RELATED"/>
    <property type="match status" value="1"/>
</dbReference>
<dbReference type="Gene3D" id="3.40.570.10">
    <property type="entry name" value="Extracellular Endonuclease, subunit A"/>
    <property type="match status" value="1"/>
</dbReference>
<keyword evidence="6" id="KW-0540">Nuclease</keyword>
<feature type="domain" description="DNA/RNA non-specific endonuclease/pyrophosphatase/phosphodiesterase" evidence="5">
    <location>
        <begin position="104"/>
        <end position="312"/>
    </location>
</feature>
<name>A0A9X3XD73_9BACT</name>
<accession>A0A9X3XD73</accession>
<dbReference type="PANTHER" id="PTHR13966:SF5">
    <property type="entry name" value="ENDONUCLEASE G, MITOCHONDRIAL"/>
    <property type="match status" value="1"/>
</dbReference>
<dbReference type="SMART" id="SM00892">
    <property type="entry name" value="Endonuclease_NS"/>
    <property type="match status" value="1"/>
</dbReference>
<protein>
    <submittedName>
        <fullName evidence="6">DNA/RNA non-specific endonuclease</fullName>
    </submittedName>
</protein>
<feature type="binding site" evidence="2">
    <location>
        <position position="199"/>
    </location>
    <ligand>
        <name>Mg(2+)</name>
        <dbReference type="ChEBI" id="CHEBI:18420"/>
        <note>catalytic</note>
    </ligand>
</feature>
<dbReference type="InterPro" id="IPR020821">
    <property type="entry name" value="ENPP1-3/EXOG-like_nuc-like"/>
</dbReference>
<dbReference type="GO" id="GO:0004519">
    <property type="term" value="F:endonuclease activity"/>
    <property type="evidence" value="ECO:0007669"/>
    <property type="project" value="UniProtKB-KW"/>
</dbReference>
<dbReference type="InterPro" id="IPR001604">
    <property type="entry name" value="Endo_G_ENPP1-like_dom"/>
</dbReference>
<dbReference type="CDD" id="cd00091">
    <property type="entry name" value="NUC"/>
    <property type="match status" value="1"/>
</dbReference>
<dbReference type="SUPFAM" id="SSF54060">
    <property type="entry name" value="His-Me finger endonucleases"/>
    <property type="match status" value="1"/>
</dbReference>